<protein>
    <submittedName>
        <fullName evidence="7">ABC-2 type transport system permease protein</fullName>
    </submittedName>
</protein>
<evidence type="ECO:0000256" key="1">
    <source>
        <dbReference type="ARBA" id="ARBA00004141"/>
    </source>
</evidence>
<evidence type="ECO:0000259" key="6">
    <source>
        <dbReference type="Pfam" id="PF12698"/>
    </source>
</evidence>
<dbReference type="AlphaFoldDB" id="A0A7W7GPV8"/>
<keyword evidence="3 5" id="KW-1133">Transmembrane helix</keyword>
<dbReference type="PANTHER" id="PTHR43471">
    <property type="entry name" value="ABC TRANSPORTER PERMEASE"/>
    <property type="match status" value="1"/>
</dbReference>
<feature type="transmembrane region" description="Helical" evidence="5">
    <location>
        <begin position="337"/>
        <end position="355"/>
    </location>
</feature>
<evidence type="ECO:0000256" key="2">
    <source>
        <dbReference type="ARBA" id="ARBA00022692"/>
    </source>
</evidence>
<feature type="domain" description="ABC-2 type transporter transmembrane" evidence="6">
    <location>
        <begin position="61"/>
        <end position="352"/>
    </location>
</feature>
<organism evidence="7 8">
    <name type="scientific">Micrococcus cohnii</name>
    <dbReference type="NCBI Taxonomy" id="993416"/>
    <lineage>
        <taxon>Bacteria</taxon>
        <taxon>Bacillati</taxon>
        <taxon>Actinomycetota</taxon>
        <taxon>Actinomycetes</taxon>
        <taxon>Micrococcales</taxon>
        <taxon>Micrococcaceae</taxon>
        <taxon>Micrococcus</taxon>
    </lineage>
</organism>
<sequence>MNTDALNRTPARPRTSFWQAVGIVAAREIRVKVTSKAFVVTTGLLLAGVLAAVLLLPRLGDLFGDDETSRVAVTAQSREAVEALDGYTPVVLDSVAAARDAVRAEDVDSAVVPDEASPAGVAVVGLTDAPTGLAEALSTAPSLEVLDPDAPDPALRYFISFGFGVVFFMVAITYGQQIAVSVIEEKQSRIVEILMTAVPARAIMAGKVVGNSAMALGQVAMVAGAVLLGMQVNGDVLPLDGLGLPLVWFVGLFGVGFVMIAALYAAAASLVSRQEDVGQASMPVVLMVMIPYFAVIAFNDDPDALRIMSFVPFCAPVAVPLRVFLGQGQAWEHVLSAALLVVATAAAVWFAAHVYERSILRTGKALRWREAVRGG</sequence>
<feature type="transmembrane region" description="Helical" evidence="5">
    <location>
        <begin position="37"/>
        <end position="56"/>
    </location>
</feature>
<dbReference type="Pfam" id="PF12698">
    <property type="entry name" value="ABC2_membrane_3"/>
    <property type="match status" value="1"/>
</dbReference>
<feature type="transmembrane region" description="Helical" evidence="5">
    <location>
        <begin position="213"/>
        <end position="234"/>
    </location>
</feature>
<feature type="transmembrane region" description="Helical" evidence="5">
    <location>
        <begin position="280"/>
        <end position="298"/>
    </location>
</feature>
<comment type="subcellular location">
    <subcellularLocation>
        <location evidence="1">Membrane</location>
        <topology evidence="1">Multi-pass membrane protein</topology>
    </subcellularLocation>
</comment>
<comment type="caution">
    <text evidence="7">The sequence shown here is derived from an EMBL/GenBank/DDBJ whole genome shotgun (WGS) entry which is preliminary data.</text>
</comment>
<evidence type="ECO:0000313" key="7">
    <source>
        <dbReference type="EMBL" id="MBB4736100.1"/>
    </source>
</evidence>
<evidence type="ECO:0000256" key="5">
    <source>
        <dbReference type="SAM" id="Phobius"/>
    </source>
</evidence>
<feature type="transmembrane region" description="Helical" evidence="5">
    <location>
        <begin position="246"/>
        <end position="268"/>
    </location>
</feature>
<keyword evidence="2 5" id="KW-0812">Transmembrane</keyword>
<dbReference type="PANTHER" id="PTHR43471:SF3">
    <property type="entry name" value="ABC TRANSPORTER PERMEASE PROTEIN NATB"/>
    <property type="match status" value="1"/>
</dbReference>
<evidence type="ECO:0000256" key="3">
    <source>
        <dbReference type="ARBA" id="ARBA00022989"/>
    </source>
</evidence>
<reference evidence="7 8" key="1">
    <citation type="submission" date="2020-08" db="EMBL/GenBank/DDBJ databases">
        <title>Sequencing the genomes of 1000 actinobacteria strains.</title>
        <authorList>
            <person name="Klenk H.-P."/>
        </authorList>
    </citation>
    <scope>NUCLEOTIDE SEQUENCE [LARGE SCALE GENOMIC DNA]</scope>
    <source>
        <strain evidence="7 8">DSM 23974</strain>
    </source>
</reference>
<accession>A0A7W7GPV8</accession>
<evidence type="ECO:0000313" key="8">
    <source>
        <dbReference type="Proteomes" id="UP000540191"/>
    </source>
</evidence>
<dbReference type="InterPro" id="IPR013525">
    <property type="entry name" value="ABC2_TM"/>
</dbReference>
<gene>
    <name evidence="7" type="ORF">HDA30_001608</name>
</gene>
<dbReference type="Proteomes" id="UP000540191">
    <property type="component" value="Unassembled WGS sequence"/>
</dbReference>
<dbReference type="GO" id="GO:0016020">
    <property type="term" value="C:membrane"/>
    <property type="evidence" value="ECO:0007669"/>
    <property type="project" value="UniProtKB-SubCell"/>
</dbReference>
<dbReference type="GO" id="GO:0140359">
    <property type="term" value="F:ABC-type transporter activity"/>
    <property type="evidence" value="ECO:0007669"/>
    <property type="project" value="InterPro"/>
</dbReference>
<keyword evidence="8" id="KW-1185">Reference proteome</keyword>
<proteinExistence type="predicted"/>
<name>A0A7W7GPV8_9MICC</name>
<keyword evidence="4 5" id="KW-0472">Membrane</keyword>
<feature type="transmembrane region" description="Helical" evidence="5">
    <location>
        <begin position="304"/>
        <end position="325"/>
    </location>
</feature>
<evidence type="ECO:0000256" key="4">
    <source>
        <dbReference type="ARBA" id="ARBA00023136"/>
    </source>
</evidence>
<dbReference type="RefSeq" id="WP_184241727.1">
    <property type="nucleotide sequence ID" value="NZ_JACHNA010000001.1"/>
</dbReference>
<dbReference type="EMBL" id="JACHNA010000001">
    <property type="protein sequence ID" value="MBB4736100.1"/>
    <property type="molecule type" value="Genomic_DNA"/>
</dbReference>
<feature type="transmembrane region" description="Helical" evidence="5">
    <location>
        <begin position="154"/>
        <end position="174"/>
    </location>
</feature>